<sequence length="789" mass="90674">MSMAKFCANCGVPRRENAKFCKECGQSFLQEDVSSVEDEKEILAPTETELELETETKIETETEAESAAPTEENNIIVTEIEESLIEEVASTDVMTLNENVALTETPELNETSQPPSSTRNRLSGVINQRTKKPLIYGAALLGFILICGVAWSIFASSSSQSSPPLVYIKDFELTLSVDKQDRPITATKKWMDMDEETREEIDLSSSGEETRTSDTSFYKLGESIYFWVKLNERADRMFYLSKISEDGTASLFYSDPTKLSKSKDGVESFDQGVRISSNLNINQFNPFQITRNGDYALYLKNYEDQSGSLYLYNMKEEILIDNNVADNYYFSEDESSIIYMKVMDDDTSDLYIKSLDSKREKVKIDSGVAQIINYSSDLKKIYYTKSNDDSESSNYYSLYVKEDGKDKRKIISDYSGMESSSMTDEFFFTRTTMNNTKLIDFVEDDMAASDLNITEPVYSDFEYESTYTDYWGYTYTTTDVDYDQYYLAYDLYQDKLDRDTLRSDLEYEELSTITKQLFLYADGKEKEVSSELAWVNYADAATKSVIYVKSETVKSPTDKMKLSEISSIYDVKDRYETNSSNSSSKYIVLNGGTEQEMSEDASESYRFTFSEDGKKLYYSENENDNESTSGTLVVWDVLEGKLSNRKVIDENVEQYMFVNDNIWYYKDVKDDKGELLTYSKDGKKVKIAYDVQLGNTTVYPEDDVVLYMTDFNTKRLMGSLFMKQGDKSTKISDDVSFYNYNKVSRLFYVSDYRLKNGAGDLWEYRGKDEKKLIDSDVQTMLPIQYGFTF</sequence>
<feature type="transmembrane region" description="Helical" evidence="2">
    <location>
        <begin position="134"/>
        <end position="154"/>
    </location>
</feature>
<dbReference type="SUPFAM" id="SSF82171">
    <property type="entry name" value="DPP6 N-terminal domain-like"/>
    <property type="match status" value="1"/>
</dbReference>
<dbReference type="SUPFAM" id="SSF69304">
    <property type="entry name" value="Tricorn protease N-terminal domain"/>
    <property type="match status" value="1"/>
</dbReference>
<protein>
    <submittedName>
        <fullName evidence="3">Zinc ribbon domain-containing protein</fullName>
    </submittedName>
</protein>
<name>A0A433Y762_9BACL</name>
<gene>
    <name evidence="3" type="ORF">EJP82_16135</name>
</gene>
<dbReference type="RefSeq" id="WP_127193100.1">
    <property type="nucleotide sequence ID" value="NZ_RZNY01000013.1"/>
</dbReference>
<dbReference type="OrthoDB" id="2557040at2"/>
<dbReference type="EMBL" id="RZNY01000013">
    <property type="protein sequence ID" value="RUT45208.1"/>
    <property type="molecule type" value="Genomic_DNA"/>
</dbReference>
<comment type="caution">
    <text evidence="3">The sequence shown here is derived from an EMBL/GenBank/DDBJ whole genome shotgun (WGS) entry which is preliminary data.</text>
</comment>
<reference evidence="3 4" key="1">
    <citation type="submission" date="2018-12" db="EMBL/GenBank/DDBJ databases">
        <authorList>
            <person name="Sun L."/>
            <person name="Chen Z."/>
        </authorList>
    </citation>
    <scope>NUCLEOTIDE SEQUENCE [LARGE SCALE GENOMIC DNA]</scope>
    <source>
        <strain evidence="3 4">DSM 15890</strain>
    </source>
</reference>
<keyword evidence="2" id="KW-0472">Membrane</keyword>
<feature type="region of interest" description="Disordered" evidence="1">
    <location>
        <begin position="35"/>
        <end position="70"/>
    </location>
</feature>
<keyword evidence="2" id="KW-1133">Transmembrane helix</keyword>
<dbReference type="InterPro" id="IPR011042">
    <property type="entry name" value="6-blade_b-propeller_TolB-like"/>
</dbReference>
<evidence type="ECO:0000256" key="2">
    <source>
        <dbReference type="SAM" id="Phobius"/>
    </source>
</evidence>
<evidence type="ECO:0000313" key="3">
    <source>
        <dbReference type="EMBL" id="RUT45208.1"/>
    </source>
</evidence>
<dbReference type="Proteomes" id="UP000279446">
    <property type="component" value="Unassembled WGS sequence"/>
</dbReference>
<keyword evidence="4" id="KW-1185">Reference proteome</keyword>
<dbReference type="AlphaFoldDB" id="A0A433Y762"/>
<evidence type="ECO:0000256" key="1">
    <source>
        <dbReference type="SAM" id="MobiDB-lite"/>
    </source>
</evidence>
<keyword evidence="2" id="KW-0812">Transmembrane</keyword>
<proteinExistence type="predicted"/>
<evidence type="ECO:0000313" key="4">
    <source>
        <dbReference type="Proteomes" id="UP000279446"/>
    </source>
</evidence>
<organism evidence="3 4">
    <name type="scientific">Paenibacillus anaericanus</name>
    <dbReference type="NCBI Taxonomy" id="170367"/>
    <lineage>
        <taxon>Bacteria</taxon>
        <taxon>Bacillati</taxon>
        <taxon>Bacillota</taxon>
        <taxon>Bacilli</taxon>
        <taxon>Bacillales</taxon>
        <taxon>Paenibacillaceae</taxon>
        <taxon>Paenibacillus</taxon>
    </lineage>
</organism>
<dbReference type="Gene3D" id="2.120.10.30">
    <property type="entry name" value="TolB, C-terminal domain"/>
    <property type="match status" value="1"/>
</dbReference>
<accession>A0A433Y762</accession>